<sequence>MMGVVKRLVQLCLIVHSVTAFSLSWFQFKIPVQVGGTAFVSWSDYDYSLPVTIKLAVQNPDGSLSGLYTWDNLPTNVLPTAMLNIPESATPGINYYFVGYQNPSQYATLGPFILYSQSMIEPTTSYIVSGATASIRPTSSASGNTRSSGTPKSTGTPRETFFPEPSGSSLSTGAIAGIAVGGAVVVIGAIAALILLLRRKKNNKKSADSQDNNNNNNNNQQQYMSMPVPQKDEFSGPDSTAIQMSQQPFMTGPEGQYTPSFLPPYSGPQQQMQQTHSYYSQQHSSNIESAHDYTTNTEASLSPQMTTSTAPYNADPLMHGKTMLPSETSSGGLTVNDPTLLLLSSMSAPNYQKPETTYQKPDEVHPNNKPHET</sequence>
<dbReference type="VEuPathDB" id="FungiDB:BCV72DRAFT_261313"/>
<evidence type="ECO:0000256" key="4">
    <source>
        <dbReference type="ARBA" id="ARBA00023136"/>
    </source>
</evidence>
<feature type="region of interest" description="Disordered" evidence="5">
    <location>
        <begin position="135"/>
        <end position="167"/>
    </location>
</feature>
<dbReference type="InterPro" id="IPR051694">
    <property type="entry name" value="Immunoregulatory_rcpt-like"/>
</dbReference>
<dbReference type="AlphaFoldDB" id="A0A1X0R945"/>
<feature type="compositionally biased region" description="Polar residues" evidence="5">
    <location>
        <begin position="135"/>
        <end position="157"/>
    </location>
</feature>
<dbReference type="GO" id="GO:0016020">
    <property type="term" value="C:membrane"/>
    <property type="evidence" value="ECO:0007669"/>
    <property type="project" value="UniProtKB-SubCell"/>
</dbReference>
<dbReference type="Proteomes" id="UP000242414">
    <property type="component" value="Unassembled WGS sequence"/>
</dbReference>
<dbReference type="CDD" id="cd12087">
    <property type="entry name" value="TM_EGFR-like"/>
    <property type="match status" value="1"/>
</dbReference>
<proteinExistence type="predicted"/>
<keyword evidence="3 6" id="KW-1133">Transmembrane helix</keyword>
<feature type="compositionally biased region" description="Basic and acidic residues" evidence="5">
    <location>
        <begin position="360"/>
        <end position="373"/>
    </location>
</feature>
<evidence type="ECO:0000256" key="2">
    <source>
        <dbReference type="ARBA" id="ARBA00022692"/>
    </source>
</evidence>
<evidence type="ECO:0000313" key="8">
    <source>
        <dbReference type="EMBL" id="ORE08575.1"/>
    </source>
</evidence>
<feature type="compositionally biased region" description="Polar residues" evidence="5">
    <location>
        <begin position="344"/>
        <end position="359"/>
    </location>
</feature>
<organism evidence="8">
    <name type="scientific">Rhizopus microsporus var. microsporus</name>
    <dbReference type="NCBI Taxonomy" id="86635"/>
    <lineage>
        <taxon>Eukaryota</taxon>
        <taxon>Fungi</taxon>
        <taxon>Fungi incertae sedis</taxon>
        <taxon>Mucoromycota</taxon>
        <taxon>Mucoromycotina</taxon>
        <taxon>Mucoromycetes</taxon>
        <taxon>Mucorales</taxon>
        <taxon>Mucorineae</taxon>
        <taxon>Rhizopodaceae</taxon>
        <taxon>Rhizopus</taxon>
    </lineage>
</organism>
<protein>
    <submittedName>
        <fullName evidence="8">Uncharacterized protein</fullName>
    </submittedName>
</protein>
<feature type="chain" id="PRO_5012168056" evidence="7">
    <location>
        <begin position="21"/>
        <end position="373"/>
    </location>
</feature>
<gene>
    <name evidence="8" type="ORF">BCV72DRAFT_261313</name>
</gene>
<accession>A0A1X0R945</accession>
<dbReference type="EMBL" id="KV921886">
    <property type="protein sequence ID" value="ORE08575.1"/>
    <property type="molecule type" value="Genomic_DNA"/>
</dbReference>
<feature type="signal peptide" evidence="7">
    <location>
        <begin position="1"/>
        <end position="20"/>
    </location>
</feature>
<comment type="subcellular location">
    <subcellularLocation>
        <location evidence="1">Membrane</location>
        <topology evidence="1">Single-pass membrane protein</topology>
    </subcellularLocation>
</comment>
<feature type="transmembrane region" description="Helical" evidence="6">
    <location>
        <begin position="174"/>
        <end position="197"/>
    </location>
</feature>
<evidence type="ECO:0000256" key="5">
    <source>
        <dbReference type="SAM" id="MobiDB-lite"/>
    </source>
</evidence>
<dbReference type="PANTHER" id="PTHR15549">
    <property type="entry name" value="PAIRED IMMUNOGLOBULIN-LIKE TYPE 2 RECEPTOR"/>
    <property type="match status" value="1"/>
</dbReference>
<feature type="region of interest" description="Disordered" evidence="5">
    <location>
        <begin position="344"/>
        <end position="373"/>
    </location>
</feature>
<evidence type="ECO:0000256" key="1">
    <source>
        <dbReference type="ARBA" id="ARBA00004167"/>
    </source>
</evidence>
<keyword evidence="7" id="KW-0732">Signal</keyword>
<evidence type="ECO:0000256" key="3">
    <source>
        <dbReference type="ARBA" id="ARBA00022989"/>
    </source>
</evidence>
<evidence type="ECO:0000256" key="7">
    <source>
        <dbReference type="SAM" id="SignalP"/>
    </source>
</evidence>
<dbReference type="OrthoDB" id="2215782at2759"/>
<evidence type="ECO:0000256" key="6">
    <source>
        <dbReference type="SAM" id="Phobius"/>
    </source>
</evidence>
<name>A0A1X0R945_RHIZD</name>
<keyword evidence="2 6" id="KW-0812">Transmembrane</keyword>
<reference evidence="8" key="1">
    <citation type="journal article" date="2016" name="Proc. Natl. Acad. Sci. U.S.A.">
        <title>Lipid metabolic changes in an early divergent fungus govern the establishment of a mutualistic symbiosis with endobacteria.</title>
        <authorList>
            <person name="Lastovetsky O.A."/>
            <person name="Gaspar M.L."/>
            <person name="Mondo S.J."/>
            <person name="LaButti K.M."/>
            <person name="Sandor L."/>
            <person name="Grigoriev I.V."/>
            <person name="Henry S.A."/>
            <person name="Pawlowska T.E."/>
        </authorList>
    </citation>
    <scope>NUCLEOTIDE SEQUENCE [LARGE SCALE GENOMIC DNA]</scope>
    <source>
        <strain evidence="8">ATCC 52814</strain>
    </source>
</reference>
<dbReference type="GO" id="GO:0071944">
    <property type="term" value="C:cell periphery"/>
    <property type="evidence" value="ECO:0007669"/>
    <property type="project" value="UniProtKB-ARBA"/>
</dbReference>
<keyword evidence="4 6" id="KW-0472">Membrane</keyword>